<dbReference type="GO" id="GO:0008234">
    <property type="term" value="F:cysteine-type peptidase activity"/>
    <property type="evidence" value="ECO:0007669"/>
    <property type="project" value="UniProtKB-KW"/>
</dbReference>
<feature type="active site" description="Acyl-thioester intermediate" evidence="4">
    <location>
        <position position="190"/>
    </location>
</feature>
<gene>
    <name evidence="6" type="ORF">ABNN70_04365</name>
</gene>
<evidence type="ECO:0000256" key="2">
    <source>
        <dbReference type="ARBA" id="ARBA00022801"/>
    </source>
</evidence>
<dbReference type="CDD" id="cd06165">
    <property type="entry name" value="Sortase_A"/>
    <property type="match status" value="1"/>
</dbReference>
<keyword evidence="5" id="KW-0812">Transmembrane</keyword>
<keyword evidence="3" id="KW-0788">Thiol protease</keyword>
<sequence>MWRRFFIIILIVAGGLLITSPFLKVGLISILSSYFDAEQMSADQLNKNNQRDASFDFSNIQHPTFYETVKAGMNANSKAVIGQIRVDSVGIDLPILKGTTRANLLVGATTMRPDQKMGEGNYPLAGHHMRRQSLLFGPLLQIKNGALVVMTDLKNDYVYKVTSHRTISDEESKVKVIHETREKKMTLITCDRTTQTDRWLVVQGKLIRVTPHNG</sequence>
<dbReference type="Pfam" id="PF04203">
    <property type="entry name" value="Sortase"/>
    <property type="match status" value="1"/>
</dbReference>
<evidence type="ECO:0000256" key="4">
    <source>
        <dbReference type="PIRSR" id="PIRSR605754-1"/>
    </source>
</evidence>
<dbReference type="SUPFAM" id="SSF63817">
    <property type="entry name" value="Sortase"/>
    <property type="match status" value="1"/>
</dbReference>
<keyword evidence="1" id="KW-0645">Protease</keyword>
<evidence type="ECO:0000256" key="5">
    <source>
        <dbReference type="SAM" id="Phobius"/>
    </source>
</evidence>
<proteinExistence type="predicted"/>
<name>A0AAU8IJC6_9BACL</name>
<dbReference type="Gene3D" id="2.40.260.10">
    <property type="entry name" value="Sortase"/>
    <property type="match status" value="1"/>
</dbReference>
<keyword evidence="5" id="KW-1133">Transmembrane helix</keyword>
<dbReference type="InterPro" id="IPR042007">
    <property type="entry name" value="Sortase_A"/>
</dbReference>
<reference evidence="6" key="1">
    <citation type="submission" date="2024-06" db="EMBL/GenBank/DDBJ databases">
        <authorList>
            <person name="Fan A."/>
            <person name="Zhang F.Y."/>
            <person name="Zhang L."/>
        </authorList>
    </citation>
    <scope>NUCLEOTIDE SEQUENCE</scope>
    <source>
        <strain evidence="6">Y61</strain>
    </source>
</reference>
<evidence type="ECO:0000313" key="6">
    <source>
        <dbReference type="EMBL" id="XCJ18332.1"/>
    </source>
</evidence>
<accession>A0AAU8IJC6</accession>
<feature type="transmembrane region" description="Helical" evidence="5">
    <location>
        <begin position="6"/>
        <end position="31"/>
    </location>
</feature>
<dbReference type="NCBIfam" id="TIGR01076">
    <property type="entry name" value="sortase_fam"/>
    <property type="match status" value="1"/>
</dbReference>
<evidence type="ECO:0000256" key="1">
    <source>
        <dbReference type="ARBA" id="ARBA00022670"/>
    </source>
</evidence>
<dbReference type="AlphaFoldDB" id="A0AAU8IJC6"/>
<keyword evidence="5" id="KW-0472">Membrane</keyword>
<organism evidence="6">
    <name type="scientific">Sporolactobacillus sp. Y61</name>
    <dbReference type="NCBI Taxonomy" id="3160863"/>
    <lineage>
        <taxon>Bacteria</taxon>
        <taxon>Bacillati</taxon>
        <taxon>Bacillota</taxon>
        <taxon>Bacilli</taxon>
        <taxon>Bacillales</taxon>
        <taxon>Sporolactobacillaceae</taxon>
        <taxon>Sporolactobacillus</taxon>
    </lineage>
</organism>
<dbReference type="GO" id="GO:0006508">
    <property type="term" value="P:proteolysis"/>
    <property type="evidence" value="ECO:0007669"/>
    <property type="project" value="UniProtKB-KW"/>
</dbReference>
<feature type="active site" description="Proton donor/acceptor" evidence="4">
    <location>
        <position position="127"/>
    </location>
</feature>
<evidence type="ECO:0000256" key="3">
    <source>
        <dbReference type="ARBA" id="ARBA00022807"/>
    </source>
</evidence>
<dbReference type="InterPro" id="IPR023365">
    <property type="entry name" value="Sortase_dom-sf"/>
</dbReference>
<dbReference type="RefSeq" id="WP_353949376.1">
    <property type="nucleotide sequence ID" value="NZ_CP159510.1"/>
</dbReference>
<protein>
    <submittedName>
        <fullName evidence="6">Class A sortase</fullName>
    </submittedName>
</protein>
<keyword evidence="2" id="KW-0378">Hydrolase</keyword>
<dbReference type="InterPro" id="IPR005754">
    <property type="entry name" value="Sortase"/>
</dbReference>
<dbReference type="EMBL" id="CP159510">
    <property type="protein sequence ID" value="XCJ18332.1"/>
    <property type="molecule type" value="Genomic_DNA"/>
</dbReference>